<dbReference type="HAMAP" id="MF_01322">
    <property type="entry name" value="RNApol_bact_RpoC"/>
    <property type="match status" value="1"/>
</dbReference>
<evidence type="ECO:0000259" key="12">
    <source>
        <dbReference type="SMART" id="SM00663"/>
    </source>
</evidence>
<dbReference type="GO" id="GO:0000287">
    <property type="term" value="F:magnesium ion binding"/>
    <property type="evidence" value="ECO:0007669"/>
    <property type="project" value="UniProtKB-UniRule"/>
</dbReference>
<dbReference type="PANTHER" id="PTHR19376:SF54">
    <property type="entry name" value="DNA-DIRECTED RNA POLYMERASE SUBUNIT BETA"/>
    <property type="match status" value="1"/>
</dbReference>
<dbReference type="EMBL" id="JAFKGL010000034">
    <property type="protein sequence ID" value="MBN9413700.1"/>
    <property type="molecule type" value="Genomic_DNA"/>
</dbReference>
<keyword evidence="7 9" id="KW-0804">Transcription</keyword>
<dbReference type="SMART" id="SM00663">
    <property type="entry name" value="RPOLA_N"/>
    <property type="match status" value="1"/>
</dbReference>
<reference evidence="13" key="1">
    <citation type="submission" date="2021-02" db="EMBL/GenBank/DDBJ databases">
        <title>Thiocyanate and organic carbon inputs drive convergent selection for specific autotrophic Afipia and Thiobacillus strains within complex microbiomes.</title>
        <authorList>
            <person name="Huddy R.J."/>
            <person name="Sachdeva R."/>
            <person name="Kadzinga F."/>
            <person name="Kantor R.S."/>
            <person name="Harrison S.T.L."/>
            <person name="Banfield J.F."/>
        </authorList>
    </citation>
    <scope>NUCLEOTIDE SEQUENCE</scope>
    <source>
        <strain evidence="13">SCN18_10_11_15_R4_P_38_20</strain>
    </source>
</reference>
<dbReference type="Pfam" id="PF00623">
    <property type="entry name" value="RNA_pol_Rpb1_2"/>
    <property type="match status" value="1"/>
</dbReference>
<dbReference type="Gene3D" id="4.10.860.120">
    <property type="entry name" value="RNA polymerase II, clamp domain"/>
    <property type="match status" value="1"/>
</dbReference>
<keyword evidence="1 9" id="KW-0240">DNA-directed RNA polymerase</keyword>
<dbReference type="InterPro" id="IPR012754">
    <property type="entry name" value="DNA-dir_RpoC_beta_prime_bact"/>
</dbReference>
<feature type="region of interest" description="Disordered" evidence="11">
    <location>
        <begin position="1371"/>
        <end position="1395"/>
    </location>
</feature>
<feature type="binding site" evidence="9">
    <location>
        <position position="878"/>
    </location>
    <ligand>
        <name>Zn(2+)</name>
        <dbReference type="ChEBI" id="CHEBI:29105"/>
        <label>2</label>
    </ligand>
</feature>
<dbReference type="Gene3D" id="1.10.150.390">
    <property type="match status" value="1"/>
</dbReference>
<dbReference type="InterPro" id="IPR007066">
    <property type="entry name" value="RNA_pol_Rpb1_3"/>
</dbReference>
<evidence type="ECO:0000256" key="11">
    <source>
        <dbReference type="SAM" id="MobiDB-lite"/>
    </source>
</evidence>
<dbReference type="GO" id="GO:0003899">
    <property type="term" value="F:DNA-directed RNA polymerase activity"/>
    <property type="evidence" value="ECO:0007669"/>
    <property type="project" value="UniProtKB-UniRule"/>
</dbReference>
<evidence type="ECO:0000256" key="4">
    <source>
        <dbReference type="ARBA" id="ARBA00022723"/>
    </source>
</evidence>
<protein>
    <recommendedName>
        <fullName evidence="9">DNA-directed RNA polymerase subunit beta'</fullName>
        <shortName evidence="9">RNAP subunit beta'</shortName>
        <ecNumber evidence="9">2.7.7.6</ecNumber>
    </recommendedName>
    <alternativeName>
        <fullName evidence="9">RNA polymerase subunit beta'</fullName>
    </alternativeName>
    <alternativeName>
        <fullName evidence="9">Transcriptase subunit beta'</fullName>
    </alternativeName>
</protein>
<dbReference type="NCBIfam" id="TIGR02386">
    <property type="entry name" value="rpoC_TIGR"/>
    <property type="match status" value="1"/>
</dbReference>
<evidence type="ECO:0000256" key="8">
    <source>
        <dbReference type="ARBA" id="ARBA00048552"/>
    </source>
</evidence>
<evidence type="ECO:0000256" key="2">
    <source>
        <dbReference type="ARBA" id="ARBA00022679"/>
    </source>
</evidence>
<keyword evidence="6 9" id="KW-0460">Magnesium</keyword>
<comment type="caution">
    <text evidence="13">The sequence shown here is derived from an EMBL/GenBank/DDBJ whole genome shotgun (WGS) entry which is preliminary data.</text>
</comment>
<dbReference type="InterPro" id="IPR006592">
    <property type="entry name" value="RNA_pol_N"/>
</dbReference>
<dbReference type="Proteomes" id="UP000664414">
    <property type="component" value="Unassembled WGS sequence"/>
</dbReference>
<dbReference type="InterPro" id="IPR000722">
    <property type="entry name" value="RNA_pol_asu"/>
</dbReference>
<comment type="function">
    <text evidence="9 10">DNA-dependent RNA polymerase catalyzes the transcription of DNA into RNA using the four ribonucleoside triphosphates as substrates.</text>
</comment>
<dbReference type="GO" id="GO:0008270">
    <property type="term" value="F:zinc ion binding"/>
    <property type="evidence" value="ECO:0007669"/>
    <property type="project" value="UniProtKB-UniRule"/>
</dbReference>
<feature type="binding site" evidence="9">
    <location>
        <position position="885"/>
    </location>
    <ligand>
        <name>Zn(2+)</name>
        <dbReference type="ChEBI" id="CHEBI:29105"/>
        <label>2</label>
    </ligand>
</feature>
<evidence type="ECO:0000256" key="7">
    <source>
        <dbReference type="ARBA" id="ARBA00023163"/>
    </source>
</evidence>
<sequence length="1395" mass="155720">MNNLMNIFGQVKTAANFDHLKISIASPEKIRSWSYGEVKKPETINYRTFKPERDGLFCARIFGPVKDYECLCGKYKRMKYRGIICEKCGVEVTLSKVRRDRMGHIELATPVAHIWFTKSLPSRVAQLLDLTMKDLEKVLYFESYIVVEPGLTPLRQRQLLTEEEFVDAQDEYGEDAFTAGIGAEALKAMLSQIDLESEQKNLREELYDTTSEMRRKKLVKRLKIVEAFLESGARPEWMVLDVLPVIPPELRPLVPLDGGRFATSDLNDLYRRVINRNNRLRRLMELRAPDIIIRNEKRMLQESVDALFDNSRRARPIAGANKRPLKSLADMLKGKQGRFRQNLLGKRVDYSGRSVIVVGPELKLHQCGLPKRMALELFKPFVYSRLERYGLASTIKAAKRMVERERPEVWDILEEVIREHPVLLNRAPTLHRLGIQAFEPVLIEGKAIQLHPLVCTAFNADFDGDQMAVHVPLSIEAQLESRVLMMSTNNILSPASGRPIIVPTKDIVLGLYYLTMSRESEKGEGMIFASIGELEQALNAGLLSLHAKIKARYYGVDAEGKKTSSIVETTPGRFMLSDIYPRHPNLGFEIINCLLTSKDITKLIDVVYRHCGQKETVIFTDRLMALGFKYATYAGVSFGKDDLLIPADKEQLVNETHDMVAKYEQQYLDGLITQGEKYNKVVDAWAQCSEKVAQAMMKGLSTVETGKPVNSVYMMAHSGARGSAAQMKQLAGMRGLMTKPSGEIIETPIISNFKEGLTVLEYFNSTHGARKGLSDTALKTANSGYLTRRLVDVAQDGVITIEDCGTENGISVKAVVEGSEVLTPLSERVLGRTILEDLIDPATEEVIARKGETLDEVHIERLEHSNIDEIRIRSALTCEAETGICGNCYGRDLARGTRVNMGEAVGVIAAQSIGEPGTQLTMRTFHIGGTAQGAGEKSSIESSIDAKVEISNRNVVINSEGIPIVMNRYCEVILKDSKDRERARYKLPYGARILADEGTQVKKGQKLAEWDPFTLPIITETDGVINYVDLVDGVSMREVMDETTGIASRVIIDWRQQPRGANLKPRLALRDKKGEALTLPSGVEARYFLPVDAILNVDNHTEVKAGDIIARIPRESSKTRDITGGLPRVAELFEARMPKDHAIISEINGRVEFGKDYKTKRRIRVVPTEGQGEPLEYMIPKGRHVTVFEGDYVKRGELLVDGNPVPHEILRILGVEALASYLINEIQEVYRLQGVKINDKHIEVIVRQMLQKIEIEDAGDSTYLVGEHIDRREFNDVCDKLLRDNLRPAVGHPVLQGITKASLQTESFISAASFQETTRVLTEAAVAGKKDNLIGLKENVIVGRLIPAGTGSVINTLKRVATKLDLERLSPEKGQAGDTALPVAKDETESSPQVL</sequence>
<evidence type="ECO:0000313" key="13">
    <source>
        <dbReference type="EMBL" id="MBN9413700.1"/>
    </source>
</evidence>
<dbReference type="InterPro" id="IPR045867">
    <property type="entry name" value="DNA-dir_RpoC_beta_prime"/>
</dbReference>
<feature type="binding site" evidence="9">
    <location>
        <position position="804"/>
    </location>
    <ligand>
        <name>Zn(2+)</name>
        <dbReference type="ChEBI" id="CHEBI:29105"/>
        <label>2</label>
    </ligand>
</feature>
<evidence type="ECO:0000256" key="10">
    <source>
        <dbReference type="RuleBase" id="RU004279"/>
    </source>
</evidence>
<comment type="catalytic activity">
    <reaction evidence="8 9 10">
        <text>RNA(n) + a ribonucleoside 5'-triphosphate = RNA(n+1) + diphosphate</text>
        <dbReference type="Rhea" id="RHEA:21248"/>
        <dbReference type="Rhea" id="RHEA-COMP:14527"/>
        <dbReference type="Rhea" id="RHEA-COMP:17342"/>
        <dbReference type="ChEBI" id="CHEBI:33019"/>
        <dbReference type="ChEBI" id="CHEBI:61557"/>
        <dbReference type="ChEBI" id="CHEBI:140395"/>
        <dbReference type="EC" id="2.7.7.6"/>
    </reaction>
</comment>
<evidence type="ECO:0000256" key="5">
    <source>
        <dbReference type="ARBA" id="ARBA00022833"/>
    </source>
</evidence>
<dbReference type="GO" id="GO:0003677">
    <property type="term" value="F:DNA binding"/>
    <property type="evidence" value="ECO:0007669"/>
    <property type="project" value="UniProtKB-UniRule"/>
</dbReference>
<evidence type="ECO:0000313" key="14">
    <source>
        <dbReference type="Proteomes" id="UP000664414"/>
    </source>
</evidence>
<dbReference type="FunFam" id="1.10.40.90:FF:000001">
    <property type="entry name" value="DNA-directed RNA polymerase subunit beta"/>
    <property type="match status" value="1"/>
</dbReference>
<dbReference type="Pfam" id="PF04997">
    <property type="entry name" value="RNA_pol_Rpb1_1"/>
    <property type="match status" value="1"/>
</dbReference>
<dbReference type="Pfam" id="PF05000">
    <property type="entry name" value="RNA_pol_Rpb1_4"/>
    <property type="match status" value="1"/>
</dbReference>
<feature type="domain" description="RNA polymerase N-terminal" evidence="12">
    <location>
        <begin position="236"/>
        <end position="515"/>
    </location>
</feature>
<dbReference type="Gene3D" id="1.10.1790.20">
    <property type="match status" value="1"/>
</dbReference>
<keyword evidence="2 9" id="KW-0808">Transferase</keyword>
<accession>A0A8J7PK35</accession>
<dbReference type="Pfam" id="PF04998">
    <property type="entry name" value="RNA_pol_Rpb1_5"/>
    <property type="match status" value="1"/>
</dbReference>
<dbReference type="GO" id="GO:0006351">
    <property type="term" value="P:DNA-templated transcription"/>
    <property type="evidence" value="ECO:0007669"/>
    <property type="project" value="UniProtKB-UniRule"/>
</dbReference>
<dbReference type="Pfam" id="PF04983">
    <property type="entry name" value="RNA_pol_Rpb1_3"/>
    <property type="match status" value="1"/>
</dbReference>
<evidence type="ECO:0000256" key="3">
    <source>
        <dbReference type="ARBA" id="ARBA00022695"/>
    </source>
</evidence>
<feature type="binding site" evidence="9">
    <location>
        <position position="888"/>
    </location>
    <ligand>
        <name>Zn(2+)</name>
        <dbReference type="ChEBI" id="CHEBI:29105"/>
        <label>2</label>
    </ligand>
</feature>
<feature type="binding site" evidence="9">
    <location>
        <position position="465"/>
    </location>
    <ligand>
        <name>Mg(2+)</name>
        <dbReference type="ChEBI" id="CHEBI:18420"/>
    </ligand>
</feature>
<proteinExistence type="inferred from homology"/>
<feature type="binding site" evidence="9">
    <location>
        <position position="70"/>
    </location>
    <ligand>
        <name>Zn(2+)</name>
        <dbReference type="ChEBI" id="CHEBI:29105"/>
        <label>1</label>
    </ligand>
</feature>
<dbReference type="Gene3D" id="2.40.50.100">
    <property type="match status" value="3"/>
</dbReference>
<gene>
    <name evidence="9 13" type="primary">rpoC</name>
    <name evidence="13" type="ORF">J0H12_07275</name>
</gene>
<comment type="cofactor">
    <cofactor evidence="9">
        <name>Mg(2+)</name>
        <dbReference type="ChEBI" id="CHEBI:18420"/>
    </cofactor>
    <text evidence="9">Binds 1 Mg(2+) ion per subunit.</text>
</comment>
<dbReference type="CDD" id="cd02655">
    <property type="entry name" value="RNAP_beta'_C"/>
    <property type="match status" value="1"/>
</dbReference>
<dbReference type="InterPro" id="IPR007080">
    <property type="entry name" value="RNA_pol_Rpb1_1"/>
</dbReference>
<evidence type="ECO:0000256" key="9">
    <source>
        <dbReference type="HAMAP-Rule" id="MF_01322"/>
    </source>
</evidence>
<feature type="binding site" evidence="9">
    <location>
        <position position="85"/>
    </location>
    <ligand>
        <name>Zn(2+)</name>
        <dbReference type="ChEBI" id="CHEBI:29105"/>
        <label>1</label>
    </ligand>
</feature>
<dbReference type="EC" id="2.7.7.6" evidence="9"/>
<feature type="binding site" evidence="9">
    <location>
        <position position="88"/>
    </location>
    <ligand>
        <name>Zn(2+)</name>
        <dbReference type="ChEBI" id="CHEBI:29105"/>
        <label>1</label>
    </ligand>
</feature>
<keyword evidence="4 9" id="KW-0479">Metal-binding</keyword>
<comment type="similarity">
    <text evidence="9 10">Belongs to the RNA polymerase beta' chain family.</text>
</comment>
<name>A0A8J7PK35_9PROT</name>
<evidence type="ECO:0000256" key="6">
    <source>
        <dbReference type="ARBA" id="ARBA00022842"/>
    </source>
</evidence>
<feature type="binding site" evidence="9">
    <location>
        <position position="463"/>
    </location>
    <ligand>
        <name>Mg(2+)</name>
        <dbReference type="ChEBI" id="CHEBI:18420"/>
    </ligand>
</feature>
<dbReference type="Gene3D" id="2.40.40.20">
    <property type="match status" value="1"/>
</dbReference>
<dbReference type="Gene3D" id="1.10.132.30">
    <property type="match status" value="1"/>
</dbReference>
<dbReference type="InterPro" id="IPR007083">
    <property type="entry name" value="RNA_pol_Rpb1_4"/>
</dbReference>
<dbReference type="Gene3D" id="1.10.40.90">
    <property type="match status" value="1"/>
</dbReference>
<dbReference type="GO" id="GO:0000428">
    <property type="term" value="C:DNA-directed RNA polymerase complex"/>
    <property type="evidence" value="ECO:0007669"/>
    <property type="project" value="UniProtKB-KW"/>
</dbReference>
<dbReference type="InterPro" id="IPR007081">
    <property type="entry name" value="RNA_pol_Rpb1_5"/>
</dbReference>
<dbReference type="CDD" id="cd01609">
    <property type="entry name" value="RNAP_beta'_N"/>
    <property type="match status" value="1"/>
</dbReference>
<organism evidence="13 14">
    <name type="scientific">Candidatus Paracaedimonas acanthamoebae</name>
    <dbReference type="NCBI Taxonomy" id="244581"/>
    <lineage>
        <taxon>Bacteria</taxon>
        <taxon>Pseudomonadati</taxon>
        <taxon>Pseudomonadota</taxon>
        <taxon>Alphaproteobacteria</taxon>
        <taxon>Holosporales</taxon>
        <taxon>Caedimonadaceae</taxon>
        <taxon>Candidatus Paracaedimonas</taxon>
    </lineage>
</organism>
<feature type="binding site" evidence="9">
    <location>
        <position position="461"/>
    </location>
    <ligand>
        <name>Mg(2+)</name>
        <dbReference type="ChEBI" id="CHEBI:18420"/>
    </ligand>
</feature>
<feature type="binding site" evidence="9">
    <location>
        <position position="72"/>
    </location>
    <ligand>
        <name>Zn(2+)</name>
        <dbReference type="ChEBI" id="CHEBI:29105"/>
        <label>1</label>
    </ligand>
</feature>
<dbReference type="Gene3D" id="1.10.274.100">
    <property type="entry name" value="RNA polymerase Rpb1, domain 3"/>
    <property type="match status" value="2"/>
</dbReference>
<dbReference type="PANTHER" id="PTHR19376">
    <property type="entry name" value="DNA-DIRECTED RNA POLYMERASE"/>
    <property type="match status" value="1"/>
</dbReference>
<dbReference type="InterPro" id="IPR038120">
    <property type="entry name" value="Rpb1_funnel_sf"/>
</dbReference>
<keyword evidence="5 9" id="KW-0862">Zinc</keyword>
<keyword evidence="3 9" id="KW-0548">Nucleotidyltransferase</keyword>
<dbReference type="InterPro" id="IPR042102">
    <property type="entry name" value="RNA_pol_Rpb1_3_sf"/>
</dbReference>
<dbReference type="InterPro" id="IPR044893">
    <property type="entry name" value="RNA_pol_Rpb1_clamp_domain"/>
</dbReference>
<comment type="subunit">
    <text evidence="9">The RNAP catalytic core consists of 2 alpha, 1 beta, 1 beta' and 1 omega subunit. When a sigma factor is associated with the core the holoenzyme is formed, which can initiate transcription.</text>
</comment>
<comment type="cofactor">
    <cofactor evidence="9">
        <name>Zn(2+)</name>
        <dbReference type="ChEBI" id="CHEBI:29105"/>
    </cofactor>
    <text evidence="9">Binds 2 Zn(2+) ions per subunit.</text>
</comment>
<dbReference type="SUPFAM" id="SSF64484">
    <property type="entry name" value="beta and beta-prime subunits of DNA dependent RNA-polymerase"/>
    <property type="match status" value="1"/>
</dbReference>
<evidence type="ECO:0000256" key="1">
    <source>
        <dbReference type="ARBA" id="ARBA00022478"/>
    </source>
</evidence>